<evidence type="ECO:0000313" key="5">
    <source>
        <dbReference type="EMBL" id="HHK69056.1"/>
    </source>
</evidence>
<gene>
    <name evidence="5" type="primary">ppcB</name>
    <name evidence="5" type="ORF">ENM11_07935</name>
</gene>
<dbReference type="Pfam" id="PF20695">
    <property type="entry name" value="UbiD_N"/>
    <property type="match status" value="1"/>
</dbReference>
<protein>
    <submittedName>
        <fullName evidence="5">Phenylphosphate carboxylase subunit beta</fullName>
    </submittedName>
</protein>
<dbReference type="GO" id="GO:0016831">
    <property type="term" value="F:carboxy-lyase activity"/>
    <property type="evidence" value="ECO:0007669"/>
    <property type="project" value="InterPro"/>
</dbReference>
<evidence type="ECO:0000259" key="2">
    <source>
        <dbReference type="Pfam" id="PF01977"/>
    </source>
</evidence>
<dbReference type="InterPro" id="IPR049383">
    <property type="entry name" value="UbiD-like_N"/>
</dbReference>
<name>A0A7C5LF16_CALS0</name>
<comment type="caution">
    <text evidence="5">The sequence shown here is derived from an EMBL/GenBank/DDBJ whole genome shotgun (WGS) entry which is preliminary data.</text>
</comment>
<proteinExistence type="inferred from homology"/>
<dbReference type="NCBIfam" id="TIGR00148">
    <property type="entry name" value="UbiD family decarboxylase"/>
    <property type="match status" value="1"/>
</dbReference>
<dbReference type="SUPFAM" id="SSF50475">
    <property type="entry name" value="FMN-binding split barrel"/>
    <property type="match status" value="1"/>
</dbReference>
<dbReference type="GO" id="GO:0005737">
    <property type="term" value="C:cytoplasm"/>
    <property type="evidence" value="ECO:0007669"/>
    <property type="project" value="TreeGrafter"/>
</dbReference>
<comment type="similarity">
    <text evidence="1">Belongs to the UbiD family.</text>
</comment>
<dbReference type="Pfam" id="PF01977">
    <property type="entry name" value="UbiD"/>
    <property type="match status" value="1"/>
</dbReference>
<evidence type="ECO:0000259" key="3">
    <source>
        <dbReference type="Pfam" id="PF20695"/>
    </source>
</evidence>
<evidence type="ECO:0000259" key="4">
    <source>
        <dbReference type="Pfam" id="PF20696"/>
    </source>
</evidence>
<accession>A0A7C5LF16</accession>
<dbReference type="NCBIfam" id="TIGR02724">
    <property type="entry name" value="phenyl_P_beta"/>
    <property type="match status" value="1"/>
</dbReference>
<feature type="domain" description="3-octaprenyl-4-hydroxybenzoate carboxy-lyase-like Rift-related" evidence="2">
    <location>
        <begin position="104"/>
        <end position="302"/>
    </location>
</feature>
<dbReference type="EMBL" id="DRWN01000066">
    <property type="protein sequence ID" value="HHK69056.1"/>
    <property type="molecule type" value="Genomic_DNA"/>
</dbReference>
<dbReference type="Pfam" id="PF20696">
    <property type="entry name" value="UbiD_C"/>
    <property type="match status" value="1"/>
</dbReference>
<dbReference type="PANTHER" id="PTHR30108:SF17">
    <property type="entry name" value="FERULIC ACID DECARBOXYLASE 1"/>
    <property type="match status" value="1"/>
</dbReference>
<dbReference type="Gene3D" id="3.40.1670.10">
    <property type="entry name" value="UbiD C-terminal domain-like"/>
    <property type="match status" value="1"/>
</dbReference>
<dbReference type="AlphaFoldDB" id="A0A7C5LF16"/>
<dbReference type="InterPro" id="IPR048304">
    <property type="entry name" value="UbiD_Rift_dom"/>
</dbReference>
<evidence type="ECO:0000256" key="1">
    <source>
        <dbReference type="ARBA" id="ARBA00010021"/>
    </source>
</evidence>
<dbReference type="GO" id="GO:0033494">
    <property type="term" value="P:ferulate metabolic process"/>
    <property type="evidence" value="ECO:0007669"/>
    <property type="project" value="TreeGrafter"/>
</dbReference>
<feature type="domain" description="3-octaprenyl-4-hydroxybenzoate carboxy-lyase-like C-terminal" evidence="4">
    <location>
        <begin position="308"/>
        <end position="436"/>
    </location>
</feature>
<dbReference type="InterPro" id="IPR014096">
    <property type="entry name" value="Phenyl_P_COase_b"/>
</dbReference>
<dbReference type="SUPFAM" id="SSF143968">
    <property type="entry name" value="UbiD C-terminal domain-like"/>
    <property type="match status" value="1"/>
</dbReference>
<reference evidence="5" key="1">
    <citation type="journal article" date="2020" name="mSystems">
        <title>Genome- and Community-Level Interaction Insights into Carbon Utilization and Element Cycling Functions of Hydrothermarchaeota in Hydrothermal Sediment.</title>
        <authorList>
            <person name="Zhou Z."/>
            <person name="Liu Y."/>
            <person name="Xu W."/>
            <person name="Pan J."/>
            <person name="Luo Z.H."/>
            <person name="Li M."/>
        </authorList>
    </citation>
    <scope>NUCLEOTIDE SEQUENCE [LARGE SCALE GENOMIC DNA]</scope>
    <source>
        <strain evidence="5">SpSt-1056</strain>
    </source>
</reference>
<dbReference type="GO" id="GO:0046281">
    <property type="term" value="P:cinnamic acid catabolic process"/>
    <property type="evidence" value="ECO:0007669"/>
    <property type="project" value="TreeGrafter"/>
</dbReference>
<organism evidence="5">
    <name type="scientific">Caldiarchaeum subterraneum</name>
    <dbReference type="NCBI Taxonomy" id="311458"/>
    <lineage>
        <taxon>Archaea</taxon>
        <taxon>Nitrososphaerota</taxon>
        <taxon>Candidatus Caldarchaeales</taxon>
        <taxon>Candidatus Caldarchaeaceae</taxon>
        <taxon>Candidatus Caldarchaeum</taxon>
    </lineage>
</organism>
<dbReference type="InterPro" id="IPR049381">
    <property type="entry name" value="UbiD-like_C"/>
</dbReference>
<dbReference type="PANTHER" id="PTHR30108">
    <property type="entry name" value="3-OCTAPRENYL-4-HYDROXYBENZOATE CARBOXY-LYASE-RELATED"/>
    <property type="match status" value="1"/>
</dbReference>
<feature type="domain" description="3-octaprenyl-4-hydroxybenzoate carboxy-lyase-like N-terminal" evidence="3">
    <location>
        <begin position="10"/>
        <end position="88"/>
    </location>
</feature>
<sequence>MPYQDLREFIARIESEGELRRITAEVDWDLELSHIAKINEEAGGPALLFENIKGYETPVFASAFTTVSRLALALDMPKSSTLVEVMREWVKRCSREKIPPKLVADGPCKENVDYGNKVNLLKFPVPRFFKLDGGRYFGTAVVTITKDPDTGWVNLGTYRNQVLDERTLGTNFIKGKHADMMLQKYIERKEPMPVALVVGCDPVLLLLASSRMPANESEYDYAGALRGKPVETVKGETVDLPIPATAEIVVEGEIDPKNRKLEGPFGEYTGYYSGTPSEKPYINVNCVTYRSNPIFWVSTVGKAVTDTHMIMGLTYGAALWYELEMMRIPGIKAVYCPPEGAGRMLAIISIKQMYPGHAMHVGTAAISTEMGNYGLKTVIVVDDDIDPWDIPRVLWALSFRFQPSRAQYIARGRSTPLDPSLPIDSRDITSRIIIDATIPFEWKQKPIPVELDKEVVKRIHQRWDELFGEPVKLPALR</sequence>
<dbReference type="InterPro" id="IPR002830">
    <property type="entry name" value="UbiD"/>
</dbReference>